<dbReference type="Pfam" id="PF12146">
    <property type="entry name" value="Hydrolase_4"/>
    <property type="match status" value="1"/>
</dbReference>
<evidence type="ECO:0000313" key="3">
    <source>
        <dbReference type="EMBL" id="MCW7754280.1"/>
    </source>
</evidence>
<dbReference type="Proteomes" id="UP001209681">
    <property type="component" value="Unassembled WGS sequence"/>
</dbReference>
<accession>A0ABT3N9Z1</accession>
<protein>
    <submittedName>
        <fullName evidence="3">Alpha/beta fold hydrolase</fullName>
    </submittedName>
</protein>
<feature type="region of interest" description="Disordered" evidence="1">
    <location>
        <begin position="741"/>
        <end position="762"/>
    </location>
</feature>
<feature type="compositionally biased region" description="Basic and acidic residues" evidence="1">
    <location>
        <begin position="753"/>
        <end position="762"/>
    </location>
</feature>
<evidence type="ECO:0000256" key="1">
    <source>
        <dbReference type="SAM" id="MobiDB-lite"/>
    </source>
</evidence>
<evidence type="ECO:0000313" key="4">
    <source>
        <dbReference type="Proteomes" id="UP001209681"/>
    </source>
</evidence>
<reference evidence="3 4" key="1">
    <citation type="submission" date="2022-11" db="EMBL/GenBank/DDBJ databases">
        <title>Desulfobotulus tamanensis H1 sp. nov. - anaerobic, alkaliphilic, sulphate reducing bacterium isolated from terrestrial mud volcano.</title>
        <authorList>
            <person name="Frolova A."/>
            <person name="Merkel A.Y."/>
            <person name="Slobodkin A.I."/>
        </authorList>
    </citation>
    <scope>NUCLEOTIDE SEQUENCE [LARGE SCALE GENOMIC DNA]</scope>
    <source>
        <strain evidence="3 4">H1</strain>
    </source>
</reference>
<feature type="domain" description="Phospholipid/glycerol acyltransferase" evidence="2">
    <location>
        <begin position="37"/>
        <end position="200"/>
    </location>
</feature>
<proteinExistence type="predicted"/>
<organism evidence="3 4">
    <name type="scientific">Desulfobotulus pelophilus</name>
    <dbReference type="NCBI Taxonomy" id="2823377"/>
    <lineage>
        <taxon>Bacteria</taxon>
        <taxon>Pseudomonadati</taxon>
        <taxon>Thermodesulfobacteriota</taxon>
        <taxon>Desulfobacteria</taxon>
        <taxon>Desulfobacterales</taxon>
        <taxon>Desulfobacteraceae</taxon>
        <taxon>Desulfobotulus</taxon>
    </lineage>
</organism>
<gene>
    <name evidence="3" type="ORF">OOT00_09805</name>
</gene>
<dbReference type="Gene3D" id="3.40.50.1820">
    <property type="entry name" value="alpha/beta hydrolase"/>
    <property type="match status" value="1"/>
</dbReference>
<dbReference type="EMBL" id="JAPFPW010000010">
    <property type="protein sequence ID" value="MCW7754280.1"/>
    <property type="molecule type" value="Genomic_DNA"/>
</dbReference>
<dbReference type="Pfam" id="PF01553">
    <property type="entry name" value="Acyltransferase"/>
    <property type="match status" value="1"/>
</dbReference>
<evidence type="ECO:0000259" key="2">
    <source>
        <dbReference type="SMART" id="SM00563"/>
    </source>
</evidence>
<sequence length="762" mass="85516">MNRFAFLSTTFALKRLYHLSNARTHISGKEHIPPGPVIFTVNHFTRIETLILPYLLEEITGRPIWSLAHHSLFTGAMAGFLEKGGAVSTAAPDRDRLILKSLLKGDAHWVIFPEGSMVKSKKVVAEDAFLVDNGEGKNRPKTGAANLALRAEFYRQRIRGCLMKKESQRAGAICDIFDIMDPEEIGEHPVCIVPVNITYYPLRVRENALNRLAAFLVDALPQRVNEELMTEGSMLLDGVDVDIRLGRPLEVGTYLQDPVITADIASPKFFGPDDAIASRQLLRQSAFQLMQDYMAAIYAMTTVNPDHLFASLVREMPGDIIDIEDLRRRVYLAAAQRLDAKRLYLHKSLDRSQIHLITDDRFGRCADFLRYAQDRGVLSLTEDGKLLRHKEKFQADYDFHDIRVTNPIAVMANEIEPLSILRPHIQRLARETPFHIRRRLVSHLLEKGVRSFEDSRSRFGTDAALQNREGGRPFLLEGRQGKMGILLIHGYLGVPEQMRHLGEKLQKEGFWVYALRLPGHGTTPEDLEKTVADDWEEAVFEGYALLHVLCGHVAVAGISLGALLACLLAVRIPGLTALCLAGMPVKIQDYRLCADEDAAFWDRILSRFRGNKKNRMRLPCGRDEEIVGYAEHSETSFRELARMTEKAGDQLGLILQPCMVLQAAEDPLVAREAAATAFQRLKTDRKELHRVDGKHHDVLGVRGSDRVQAMVVDYFVEWGKTTADQSGRVLPVGPGAFPPFRRRGAGSLSLHGNTKDETIPIP</sequence>
<dbReference type="SUPFAM" id="SSF69593">
    <property type="entry name" value="Glycerol-3-phosphate (1)-acyltransferase"/>
    <property type="match status" value="1"/>
</dbReference>
<dbReference type="RefSeq" id="WP_265425196.1">
    <property type="nucleotide sequence ID" value="NZ_JAPFPW010000010.1"/>
</dbReference>
<dbReference type="InterPro" id="IPR002123">
    <property type="entry name" value="Plipid/glycerol_acylTrfase"/>
</dbReference>
<dbReference type="GO" id="GO:0016787">
    <property type="term" value="F:hydrolase activity"/>
    <property type="evidence" value="ECO:0007669"/>
    <property type="project" value="UniProtKB-KW"/>
</dbReference>
<comment type="caution">
    <text evidence="3">The sequence shown here is derived from an EMBL/GenBank/DDBJ whole genome shotgun (WGS) entry which is preliminary data.</text>
</comment>
<dbReference type="InterPro" id="IPR029058">
    <property type="entry name" value="AB_hydrolase_fold"/>
</dbReference>
<dbReference type="SUPFAM" id="SSF53474">
    <property type="entry name" value="alpha/beta-Hydrolases"/>
    <property type="match status" value="1"/>
</dbReference>
<name>A0ABT3N9Z1_9BACT</name>
<dbReference type="InterPro" id="IPR022742">
    <property type="entry name" value="Hydrolase_4"/>
</dbReference>
<dbReference type="SMART" id="SM00563">
    <property type="entry name" value="PlsC"/>
    <property type="match status" value="1"/>
</dbReference>
<keyword evidence="3" id="KW-0378">Hydrolase</keyword>
<keyword evidence="4" id="KW-1185">Reference proteome</keyword>